<sequence>MHGPSQPLGDNATTTQTHPTFPPDITLLDATFYLGQDANIPASSIQFAGSASQHITDIYDRYWDNLMLLGGDVSLSDMGSQMPGPGEDERLCFYS</sequence>
<gene>
    <name evidence="2" type="ORF">AOCH_005169</name>
</gene>
<feature type="region of interest" description="Disordered" evidence="1">
    <location>
        <begin position="1"/>
        <end position="21"/>
    </location>
</feature>
<accession>A0A0F8UYC7</accession>
<name>A0A0F8UYC7_9EURO</name>
<evidence type="ECO:0000256" key="1">
    <source>
        <dbReference type="SAM" id="MobiDB-lite"/>
    </source>
</evidence>
<dbReference type="Proteomes" id="UP000034947">
    <property type="component" value="Unassembled WGS sequence"/>
</dbReference>
<proteinExistence type="predicted"/>
<reference evidence="2 3" key="1">
    <citation type="submission" date="2015-02" db="EMBL/GenBank/DDBJ databases">
        <title>Draft Genome Sequences of Two Closely-Related Aflatoxigenic Aspergillus Species Obtained from the Cote d'Ivoire.</title>
        <authorList>
            <person name="Moore G.G."/>
            <person name="Beltz S.B."/>
            <person name="Mack B.M."/>
        </authorList>
    </citation>
    <scope>NUCLEOTIDE SEQUENCE [LARGE SCALE GENOMIC DNA]</scope>
    <source>
        <strain evidence="2 3">SRRC1432</strain>
    </source>
</reference>
<comment type="caution">
    <text evidence="2">The sequence shown here is derived from an EMBL/GenBank/DDBJ whole genome shotgun (WGS) entry which is preliminary data.</text>
</comment>
<keyword evidence="3" id="KW-1185">Reference proteome</keyword>
<organism evidence="2 3">
    <name type="scientific">Aspergillus ochraceoroseus</name>
    <dbReference type="NCBI Taxonomy" id="138278"/>
    <lineage>
        <taxon>Eukaryota</taxon>
        <taxon>Fungi</taxon>
        <taxon>Dikarya</taxon>
        <taxon>Ascomycota</taxon>
        <taxon>Pezizomycotina</taxon>
        <taxon>Eurotiomycetes</taxon>
        <taxon>Eurotiomycetidae</taxon>
        <taxon>Eurotiales</taxon>
        <taxon>Aspergillaceae</taxon>
        <taxon>Aspergillus</taxon>
        <taxon>Aspergillus subgen. Nidulantes</taxon>
    </lineage>
</organism>
<dbReference type="AlphaFoldDB" id="A0A0F8UYC7"/>
<evidence type="ECO:0000313" key="2">
    <source>
        <dbReference type="EMBL" id="KKK15786.1"/>
    </source>
</evidence>
<protein>
    <submittedName>
        <fullName evidence="2">Uncharacterized protein</fullName>
    </submittedName>
</protein>
<dbReference type="EMBL" id="JYKN01002593">
    <property type="protein sequence ID" value="KKK15786.1"/>
    <property type="molecule type" value="Genomic_DNA"/>
</dbReference>
<evidence type="ECO:0000313" key="3">
    <source>
        <dbReference type="Proteomes" id="UP000034947"/>
    </source>
</evidence>